<reference evidence="19" key="2">
    <citation type="submission" date="2025-08" db="UniProtKB">
        <authorList>
            <consortium name="Ensembl"/>
        </authorList>
    </citation>
    <scope>IDENTIFICATION</scope>
    <source>
        <strain evidence="19">Boxer</strain>
    </source>
</reference>
<dbReference type="Gene3D" id="2.60.40.10">
    <property type="entry name" value="Immunoglobulins"/>
    <property type="match status" value="6"/>
</dbReference>
<keyword evidence="9" id="KW-0677">Repeat</keyword>
<dbReference type="FunFam" id="2.60.40.10:FF:000494">
    <property type="entry name" value="Leptin receptor"/>
    <property type="match status" value="1"/>
</dbReference>
<accession>A0A8I3Q6L2</accession>
<dbReference type="GO" id="GO:0048731">
    <property type="term" value="P:system development"/>
    <property type="evidence" value="ECO:0007669"/>
    <property type="project" value="UniProtKB-ARBA"/>
</dbReference>
<keyword evidence="8" id="KW-0732">Signal</keyword>
<dbReference type="GO" id="GO:0038023">
    <property type="term" value="F:signaling receptor activity"/>
    <property type="evidence" value="ECO:0007669"/>
    <property type="project" value="UniProtKB-ARBA"/>
</dbReference>
<dbReference type="SUPFAM" id="SSF49265">
    <property type="entry name" value="Fibronectin type III"/>
    <property type="match status" value="4"/>
</dbReference>
<keyword evidence="14" id="KW-0325">Glycoprotein</keyword>
<dbReference type="InterPro" id="IPR036116">
    <property type="entry name" value="FN3_sf"/>
</dbReference>
<feature type="transmembrane region" description="Helical" evidence="17">
    <location>
        <begin position="743"/>
        <end position="765"/>
    </location>
</feature>
<dbReference type="FunFam" id="2.60.40.10:FF:000558">
    <property type="entry name" value="Leptin receptor"/>
    <property type="match status" value="1"/>
</dbReference>
<keyword evidence="7 17" id="KW-0812">Transmembrane</keyword>
<reference evidence="19" key="3">
    <citation type="submission" date="2025-09" db="UniProtKB">
        <authorList>
            <consortium name="Ensembl"/>
        </authorList>
    </citation>
    <scope>IDENTIFICATION</scope>
    <source>
        <strain evidence="19">Boxer</strain>
    </source>
</reference>
<sequence length="1069" mass="121509">MTCQKFCVALLHWEFIYLTTAFNLAYPITPWRFKLSCMPPNTTYDFLLPAGISRNTSNLNEHYEAVVEAKLNSSSTYISNLSSKTTFHCCFWSKEDKNCSVHADNMEGKAFVSTVNSLVFQQIGANWNIQCWMKEDLKLFICYMESLFKNPFKTYDLKVHLLYVLPEVLEESPPVPQKGSFQIVPCNCSVHDSCECHVPVPTAKLNHTLLMYLKITLGGINFQSPLMSVKPINVVKPDPPLGLHMEITDTGNLKISWSSPTLVPFQLQYQVRYSENSSTNVRKANEIVSATSLLIDSVLPGSSYEVQVRGKKLDGPGIWGDWSTPLIFITQDVNINISCETDGYLTKMTCRWSTNAIQSLEGSTLQLRYHRSSLYCSDVPSIHPISEPKDCHLRRDGFYECIFQPIFLLSGYTMWIKINHSLGSLDSSPTCVVPDSVVKPLPPSSVKAEITVKIGLLKISWEKPVFPENNLKFQIRYGLNGKEVQWKMYEVYDAKSKSASVPVPELCAVYAVQVRCKRLDGLGYWSNWSSPAYTVIMDIKVPTRGPEFWRMIDEDTSRKERNVTLLWKPLMKNDSLCSVRKYVVKHHTSRNGTWSEDVGNHTKFTFLWTEQAHSVTVLAVNSIGASSVNFNLTFSWPMSKVNTVQSLSAYPLNSTCVLLSWTLTPSDYYLTYFITEWKILNEDSEIKWLRIPPSVKKYYIHDHFIPIEKYQFSLYPVFMEGVGKPKTINSFTQDDIEKHQNDAGLYVILLIIISSSILLLGTLLISHQRMKKLFWEDVPNPKNCSWAQGLNFQKPETFEHLFIKHTESVIFGPLLLEPETISEDISVDTSWKNKDEMVPTTMVSLLLTTPDLEKGSICIRDQPNSANFSELESTVVTREDEGRRQPSVRYATLLTSSKSSEIEEEQGLINSSVSKCFSSKNSLPKGSFSNSSWEIETQAFFILSDQHPNIILPHLPFSEGLDDLLKLEGNFPEENNGERSVYYLGVTSIKKRESGVFLTDESQVLCPFPAHCLFTDIRILQDSCSHLVENNFNLGTSGQKTFVPYMPQFQICSTQTQKIMETKMCDLTV</sequence>
<proteinExistence type="inferred from homology"/>
<evidence type="ECO:0000256" key="14">
    <source>
        <dbReference type="ARBA" id="ARBA00023180"/>
    </source>
</evidence>
<evidence type="ECO:0000256" key="13">
    <source>
        <dbReference type="ARBA" id="ARBA00023170"/>
    </source>
</evidence>
<evidence type="ECO:0000256" key="8">
    <source>
        <dbReference type="ARBA" id="ARBA00022729"/>
    </source>
</evidence>
<evidence type="ECO:0000256" key="3">
    <source>
        <dbReference type="ARBA" id="ARBA00008921"/>
    </source>
</evidence>
<keyword evidence="12" id="KW-1015">Disulfide bond</keyword>
<feature type="domain" description="Fibronectin type-III" evidence="18">
    <location>
        <begin position="643"/>
        <end position="736"/>
    </location>
</feature>
<evidence type="ECO:0000256" key="12">
    <source>
        <dbReference type="ARBA" id="ARBA00023157"/>
    </source>
</evidence>
<evidence type="ECO:0000256" key="1">
    <source>
        <dbReference type="ARBA" id="ARBA00004187"/>
    </source>
</evidence>
<dbReference type="FunFam" id="2.60.40.10:FF:000515">
    <property type="entry name" value="Leptin receptor"/>
    <property type="match status" value="1"/>
</dbReference>
<comment type="subcellular location">
    <subcellularLocation>
        <location evidence="1">Basolateral cell membrane</location>
    </subcellularLocation>
    <subcellularLocation>
        <location evidence="2">Cell membrane</location>
        <topology evidence="2">Single-pass type I membrane protein</topology>
    </subcellularLocation>
</comment>
<evidence type="ECO:0000256" key="7">
    <source>
        <dbReference type="ARBA" id="ARBA00022692"/>
    </source>
</evidence>
<evidence type="ECO:0000256" key="15">
    <source>
        <dbReference type="ARBA" id="ARBA00031601"/>
    </source>
</evidence>
<dbReference type="CDD" id="cd00063">
    <property type="entry name" value="FN3"/>
    <property type="match status" value="3"/>
</dbReference>
<keyword evidence="5" id="KW-1003">Cell membrane</keyword>
<dbReference type="GO" id="GO:0033210">
    <property type="term" value="P:leptin-mediated signaling pathway"/>
    <property type="evidence" value="ECO:0007669"/>
    <property type="project" value="UniProtKB-ARBA"/>
</dbReference>
<dbReference type="Pfam" id="PF18589">
    <property type="entry name" value="ObR_Ig"/>
    <property type="match status" value="2"/>
</dbReference>
<keyword evidence="6" id="KW-0597">Phosphoprotein</keyword>
<dbReference type="Pfam" id="PF00041">
    <property type="entry name" value="fn3"/>
    <property type="match status" value="1"/>
</dbReference>
<keyword evidence="13" id="KW-0675">Receptor</keyword>
<dbReference type="FunFam" id="2.60.40.10:FF:000688">
    <property type="entry name" value="Leptin receptor"/>
    <property type="match status" value="1"/>
</dbReference>
<evidence type="ECO:0000256" key="5">
    <source>
        <dbReference type="ARBA" id="ARBA00022475"/>
    </source>
</evidence>
<organism evidence="19 20">
    <name type="scientific">Canis lupus familiaris</name>
    <name type="common">Dog</name>
    <name type="synonym">Canis familiaris</name>
    <dbReference type="NCBI Taxonomy" id="9615"/>
    <lineage>
        <taxon>Eukaryota</taxon>
        <taxon>Metazoa</taxon>
        <taxon>Chordata</taxon>
        <taxon>Craniata</taxon>
        <taxon>Vertebrata</taxon>
        <taxon>Euteleostomi</taxon>
        <taxon>Mammalia</taxon>
        <taxon>Eutheria</taxon>
        <taxon>Laurasiatheria</taxon>
        <taxon>Carnivora</taxon>
        <taxon>Caniformia</taxon>
        <taxon>Canidae</taxon>
        <taxon>Canis</taxon>
    </lineage>
</organism>
<dbReference type="GeneTree" id="ENSGT00730000111209"/>
<dbReference type="Ensembl" id="ENSCAFT00845051615.1">
    <property type="protein sequence ID" value="ENSCAFP00845040499.1"/>
    <property type="gene ID" value="ENSCAFG00845029124.1"/>
</dbReference>
<evidence type="ECO:0000259" key="18">
    <source>
        <dbReference type="PROSITE" id="PS50853"/>
    </source>
</evidence>
<evidence type="ECO:0000256" key="11">
    <source>
        <dbReference type="ARBA" id="ARBA00023136"/>
    </source>
</evidence>
<dbReference type="PROSITE" id="PS50853">
    <property type="entry name" value="FN3"/>
    <property type="match status" value="3"/>
</dbReference>
<keyword evidence="11 17" id="KW-0472">Membrane</keyword>
<comment type="similarity">
    <text evidence="3">Belongs to the type I cytokine receptor family. Type 2 subfamily.</text>
</comment>
<dbReference type="InterPro" id="IPR013783">
    <property type="entry name" value="Ig-like_fold"/>
</dbReference>
<dbReference type="AlphaFoldDB" id="A0A8I3Q6L2"/>
<dbReference type="FunFam" id="2.60.40.10:FF:000501">
    <property type="entry name" value="Leptin receptor"/>
    <property type="match status" value="1"/>
</dbReference>
<dbReference type="FunFam" id="2.60.40.10:FF:000613">
    <property type="entry name" value="Leptin receptor"/>
    <property type="match status" value="1"/>
</dbReference>
<dbReference type="SMART" id="SM00060">
    <property type="entry name" value="FN3"/>
    <property type="match status" value="4"/>
</dbReference>
<evidence type="ECO:0000256" key="4">
    <source>
        <dbReference type="ARBA" id="ARBA00019169"/>
    </source>
</evidence>
<evidence type="ECO:0000256" key="6">
    <source>
        <dbReference type="ARBA" id="ARBA00022553"/>
    </source>
</evidence>
<gene>
    <name evidence="19" type="primary">LEPR</name>
</gene>
<dbReference type="PANTHER" id="PTHR23037">
    <property type="entry name" value="CYTOKINE RECEPTOR"/>
    <property type="match status" value="1"/>
</dbReference>
<dbReference type="OrthoDB" id="8964127at2759"/>
<feature type="domain" description="Fibronectin type-III" evidence="18">
    <location>
        <begin position="442"/>
        <end position="537"/>
    </location>
</feature>
<name>A0A8I3Q6L2_CANLF</name>
<dbReference type="Proteomes" id="UP000805418">
    <property type="component" value="Chromosome 5"/>
</dbReference>
<feature type="domain" description="Fibronectin type-III" evidence="18">
    <location>
        <begin position="239"/>
        <end position="333"/>
    </location>
</feature>
<comment type="subunit">
    <text evidence="16">Present as a mixture of monomers and dimers. The phosphorylated receptor binds a number of SH2 domain-containing proteins such as JAK2, STAT3, PTPN11, and SOCS3. Interaction with SOCS3 inhibits JAK/STAT signaling and MAPK cascade.</text>
</comment>
<evidence type="ECO:0000256" key="16">
    <source>
        <dbReference type="ARBA" id="ARBA00046724"/>
    </source>
</evidence>
<evidence type="ECO:0000313" key="20">
    <source>
        <dbReference type="Proteomes" id="UP000805418"/>
    </source>
</evidence>
<evidence type="ECO:0000256" key="17">
    <source>
        <dbReference type="SAM" id="Phobius"/>
    </source>
</evidence>
<dbReference type="InterPro" id="IPR003961">
    <property type="entry name" value="FN3_dom"/>
</dbReference>
<keyword evidence="10 17" id="KW-1133">Transmembrane helix</keyword>
<protein>
    <recommendedName>
        <fullName evidence="4">Leptin receptor</fullName>
    </recommendedName>
    <alternativeName>
        <fullName evidence="15">OB receptor</fullName>
    </alternativeName>
</protein>
<evidence type="ECO:0000256" key="2">
    <source>
        <dbReference type="ARBA" id="ARBA00004251"/>
    </source>
</evidence>
<evidence type="ECO:0000256" key="10">
    <source>
        <dbReference type="ARBA" id="ARBA00022989"/>
    </source>
</evidence>
<dbReference type="InterPro" id="IPR041182">
    <property type="entry name" value="LEP-R_IGD"/>
</dbReference>
<keyword evidence="20" id="KW-1185">Reference proteome</keyword>
<dbReference type="GO" id="GO:0016323">
    <property type="term" value="C:basolateral plasma membrane"/>
    <property type="evidence" value="ECO:0007669"/>
    <property type="project" value="UniProtKB-SubCell"/>
</dbReference>
<evidence type="ECO:0000313" key="19">
    <source>
        <dbReference type="Ensembl" id="ENSCAFP00845040499.1"/>
    </source>
</evidence>
<reference evidence="19" key="1">
    <citation type="submission" date="2020-03" db="EMBL/GenBank/DDBJ databases">
        <title>Long-read based genome assembly of a Labrador retriever dog.</title>
        <authorList>
            <person name="Eory L."/>
            <person name="Zhang W."/>
            <person name="Schoenebeck J."/>
        </authorList>
    </citation>
    <scope>NUCLEOTIDE SEQUENCE [LARGE SCALE GENOMIC DNA]</scope>
    <source>
        <strain evidence="19">Labrador retriever</strain>
    </source>
</reference>
<dbReference type="PANTHER" id="PTHR23037:SF28">
    <property type="entry name" value="ERYTHROPOIETIN RECEPTOR"/>
    <property type="match status" value="1"/>
</dbReference>
<evidence type="ECO:0000256" key="9">
    <source>
        <dbReference type="ARBA" id="ARBA00022737"/>
    </source>
</evidence>